<gene>
    <name evidence="1" type="ORF">F6X51_18610</name>
</gene>
<sequence>MADNPTTEELLEAEVITWDRPWQAIEMFVADPEMDSLNLGASYSSNVHAAIDASVLAKDLLLKPSIDDHLKRAAVRTAILLARPEKRT</sequence>
<evidence type="ECO:0000313" key="2">
    <source>
        <dbReference type="Proteomes" id="UP000441523"/>
    </source>
</evidence>
<dbReference type="EMBL" id="VZZJ01000018">
    <property type="protein sequence ID" value="KAB1071584.1"/>
    <property type="molecule type" value="Genomic_DNA"/>
</dbReference>
<keyword evidence="2" id="KW-1185">Reference proteome</keyword>
<name>A0A6N6MNU8_9HYPH</name>
<proteinExistence type="predicted"/>
<dbReference type="Proteomes" id="UP000441523">
    <property type="component" value="Unassembled WGS sequence"/>
</dbReference>
<accession>A0A6N6MNU8</accession>
<protein>
    <submittedName>
        <fullName evidence="1">Uncharacterized protein</fullName>
    </submittedName>
</protein>
<dbReference type="RefSeq" id="WP_150965179.1">
    <property type="nucleotide sequence ID" value="NZ_VZZJ01000018.1"/>
</dbReference>
<dbReference type="AlphaFoldDB" id="A0A6N6MNU8"/>
<organism evidence="1 2">
    <name type="scientific">Methylobacterium planeticum</name>
    <dbReference type="NCBI Taxonomy" id="2615211"/>
    <lineage>
        <taxon>Bacteria</taxon>
        <taxon>Pseudomonadati</taxon>
        <taxon>Pseudomonadota</taxon>
        <taxon>Alphaproteobacteria</taxon>
        <taxon>Hyphomicrobiales</taxon>
        <taxon>Methylobacteriaceae</taxon>
        <taxon>Methylobacterium</taxon>
    </lineage>
</organism>
<reference evidence="1 2" key="1">
    <citation type="submission" date="2019-09" db="EMBL/GenBank/DDBJ databases">
        <title>YIM 132548 draft genome.</title>
        <authorList>
            <person name="Jiang L."/>
        </authorList>
    </citation>
    <scope>NUCLEOTIDE SEQUENCE [LARGE SCALE GENOMIC DNA]</scope>
    <source>
        <strain evidence="1 2">YIM 132548</strain>
    </source>
</reference>
<evidence type="ECO:0000313" key="1">
    <source>
        <dbReference type="EMBL" id="KAB1071584.1"/>
    </source>
</evidence>
<comment type="caution">
    <text evidence="1">The sequence shown here is derived from an EMBL/GenBank/DDBJ whole genome shotgun (WGS) entry which is preliminary data.</text>
</comment>